<keyword evidence="5" id="KW-1185">Reference proteome</keyword>
<dbReference type="Gene3D" id="3.40.50.2300">
    <property type="match status" value="1"/>
</dbReference>
<organism evidence="4 5">
    <name type="scientific">Nocardioides deserti</name>
    <dbReference type="NCBI Taxonomy" id="1588644"/>
    <lineage>
        <taxon>Bacteria</taxon>
        <taxon>Bacillati</taxon>
        <taxon>Actinomycetota</taxon>
        <taxon>Actinomycetes</taxon>
        <taxon>Propionibacteriales</taxon>
        <taxon>Nocardioidaceae</taxon>
        <taxon>Nocardioides</taxon>
    </lineage>
</organism>
<dbReference type="InterPro" id="IPR011006">
    <property type="entry name" value="CheY-like_superfamily"/>
</dbReference>
<feature type="domain" description="Response regulatory" evidence="3">
    <location>
        <begin position="3"/>
        <end position="119"/>
    </location>
</feature>
<evidence type="ECO:0000256" key="2">
    <source>
        <dbReference type="PROSITE-ProRule" id="PRU00169"/>
    </source>
</evidence>
<dbReference type="RefSeq" id="WP_186347647.1">
    <property type="nucleotide sequence ID" value="NZ_BMMR01000006.1"/>
</dbReference>
<sequence>MTTVLCVEDDAELRLLLRTLLRRHGCTPVTVATEQEARRVLDTAPVQLVVADVRLNGRSGLDLVRWLRGRPSTRTLPVLVLSGDARPEARSAGLRAGADAYLTKPFRVDDLLGTVDDLGGRRRALASSAVSIGAGAGLAASSPR</sequence>
<keyword evidence="1 2" id="KW-0597">Phosphoprotein</keyword>
<gene>
    <name evidence="4" type="ORF">H7344_19465</name>
</gene>
<dbReference type="EMBL" id="JACMYC010000023">
    <property type="protein sequence ID" value="MBC2962473.1"/>
    <property type="molecule type" value="Genomic_DNA"/>
</dbReference>
<reference evidence="4 5" key="1">
    <citation type="submission" date="2020-08" db="EMBL/GenBank/DDBJ databases">
        <title>novel species in genus Nocardioides.</title>
        <authorList>
            <person name="Zhang G."/>
        </authorList>
    </citation>
    <scope>NUCLEOTIDE SEQUENCE [LARGE SCALE GENOMIC DNA]</scope>
    <source>
        <strain evidence="4 5">SC8A-24</strain>
    </source>
</reference>
<accession>A0ABR6UDQ9</accession>
<name>A0ABR6UDQ9_9ACTN</name>
<evidence type="ECO:0000313" key="4">
    <source>
        <dbReference type="EMBL" id="MBC2962473.1"/>
    </source>
</evidence>
<comment type="caution">
    <text evidence="4">The sequence shown here is derived from an EMBL/GenBank/DDBJ whole genome shotgun (WGS) entry which is preliminary data.</text>
</comment>
<dbReference type="PANTHER" id="PTHR44591">
    <property type="entry name" value="STRESS RESPONSE REGULATOR PROTEIN 1"/>
    <property type="match status" value="1"/>
</dbReference>
<dbReference type="InterPro" id="IPR001789">
    <property type="entry name" value="Sig_transdc_resp-reg_receiver"/>
</dbReference>
<evidence type="ECO:0000256" key="1">
    <source>
        <dbReference type="ARBA" id="ARBA00022553"/>
    </source>
</evidence>
<dbReference type="PROSITE" id="PS50110">
    <property type="entry name" value="RESPONSE_REGULATORY"/>
    <property type="match status" value="1"/>
</dbReference>
<proteinExistence type="predicted"/>
<dbReference type="PANTHER" id="PTHR44591:SF3">
    <property type="entry name" value="RESPONSE REGULATORY DOMAIN-CONTAINING PROTEIN"/>
    <property type="match status" value="1"/>
</dbReference>
<dbReference type="Pfam" id="PF00072">
    <property type="entry name" value="Response_reg"/>
    <property type="match status" value="1"/>
</dbReference>
<protein>
    <submittedName>
        <fullName evidence="4">Response regulator</fullName>
    </submittedName>
</protein>
<dbReference type="SMART" id="SM00448">
    <property type="entry name" value="REC"/>
    <property type="match status" value="1"/>
</dbReference>
<evidence type="ECO:0000313" key="5">
    <source>
        <dbReference type="Proteomes" id="UP000604001"/>
    </source>
</evidence>
<dbReference type="InterPro" id="IPR050595">
    <property type="entry name" value="Bact_response_regulator"/>
</dbReference>
<dbReference type="CDD" id="cd00156">
    <property type="entry name" value="REC"/>
    <property type="match status" value="1"/>
</dbReference>
<dbReference type="SUPFAM" id="SSF52172">
    <property type="entry name" value="CheY-like"/>
    <property type="match status" value="1"/>
</dbReference>
<dbReference type="Proteomes" id="UP000604001">
    <property type="component" value="Unassembled WGS sequence"/>
</dbReference>
<evidence type="ECO:0000259" key="3">
    <source>
        <dbReference type="PROSITE" id="PS50110"/>
    </source>
</evidence>
<feature type="modified residue" description="4-aspartylphosphate" evidence="2">
    <location>
        <position position="52"/>
    </location>
</feature>